<protein>
    <submittedName>
        <fullName evidence="1">Uncharacterized protein</fullName>
    </submittedName>
</protein>
<organism evidence="1 2">
    <name type="scientific">Endozoicomonas euniceicola</name>
    <dbReference type="NCBI Taxonomy" id="1234143"/>
    <lineage>
        <taxon>Bacteria</taxon>
        <taxon>Pseudomonadati</taxon>
        <taxon>Pseudomonadota</taxon>
        <taxon>Gammaproteobacteria</taxon>
        <taxon>Oceanospirillales</taxon>
        <taxon>Endozoicomonadaceae</taxon>
        <taxon>Endozoicomonas</taxon>
    </lineage>
</organism>
<proteinExistence type="predicted"/>
<gene>
    <name evidence="1" type="ORF">NX720_25860</name>
</gene>
<dbReference type="Proteomes" id="UP001163255">
    <property type="component" value="Chromosome"/>
</dbReference>
<evidence type="ECO:0000313" key="2">
    <source>
        <dbReference type="Proteomes" id="UP001163255"/>
    </source>
</evidence>
<name>A0ABY6GVR1_9GAMM</name>
<dbReference type="RefSeq" id="WP_262598489.1">
    <property type="nucleotide sequence ID" value="NZ_CP103300.1"/>
</dbReference>
<keyword evidence="2" id="KW-1185">Reference proteome</keyword>
<dbReference type="EMBL" id="CP103300">
    <property type="protein sequence ID" value="UYM16181.1"/>
    <property type="molecule type" value="Genomic_DNA"/>
</dbReference>
<reference evidence="1" key="1">
    <citation type="submission" date="2022-10" db="EMBL/GenBank/DDBJ databases">
        <title>Completed Genome Sequence of two octocoral isolated bacterium, Endozoicomonas euniceicola EF212T and Endozoicomonas gorgoniicola PS125T.</title>
        <authorList>
            <person name="Chiou Y.-J."/>
            <person name="Chen Y.-H."/>
        </authorList>
    </citation>
    <scope>NUCLEOTIDE SEQUENCE</scope>
    <source>
        <strain evidence="1">EF212</strain>
    </source>
</reference>
<evidence type="ECO:0000313" key="1">
    <source>
        <dbReference type="EMBL" id="UYM16181.1"/>
    </source>
</evidence>
<accession>A0ABY6GVR1</accession>
<sequence length="77" mass="8019">MATTNIWQQFKSLLPEGARTIITITANNGNGTSIGTLRDGTVVVVKGETVGVGEKAFVQGGEVKGAAPELAQYEVEV</sequence>